<gene>
    <name evidence="8" type="ORF">SAMN03080602_01327</name>
</gene>
<evidence type="ECO:0000256" key="2">
    <source>
        <dbReference type="ARBA" id="ARBA00022679"/>
    </source>
</evidence>
<dbReference type="InterPro" id="IPR003141">
    <property type="entry name" value="Pol/His_phosphatase_N"/>
</dbReference>
<comment type="catalytic activity">
    <reaction evidence="6">
        <text>DNA(n) + a 2'-deoxyribonucleoside 5'-triphosphate = DNA(n+1) + diphosphate</text>
        <dbReference type="Rhea" id="RHEA:22508"/>
        <dbReference type="Rhea" id="RHEA-COMP:17339"/>
        <dbReference type="Rhea" id="RHEA-COMP:17340"/>
        <dbReference type="ChEBI" id="CHEBI:33019"/>
        <dbReference type="ChEBI" id="CHEBI:61560"/>
        <dbReference type="ChEBI" id="CHEBI:173112"/>
        <dbReference type="EC" id="2.7.7.7"/>
    </reaction>
</comment>
<evidence type="ECO:0000256" key="4">
    <source>
        <dbReference type="ARBA" id="ARBA00022705"/>
    </source>
</evidence>
<dbReference type="Pfam" id="PF02811">
    <property type="entry name" value="PHP"/>
    <property type="match status" value="1"/>
</dbReference>
<dbReference type="OrthoDB" id="9803237at2"/>
<dbReference type="RefSeq" id="WP_085497331.1">
    <property type="nucleotide sequence ID" value="NZ_FXAO01000002.1"/>
</dbReference>
<keyword evidence="4" id="KW-0235">DNA replication</keyword>
<keyword evidence="2" id="KW-0808">Transferase</keyword>
<dbReference type="PANTHER" id="PTHR32294">
    <property type="entry name" value="DNA POLYMERASE III SUBUNIT ALPHA"/>
    <property type="match status" value="1"/>
</dbReference>
<dbReference type="Pfam" id="PF07733">
    <property type="entry name" value="DNA_pol3_alpha"/>
    <property type="match status" value="1"/>
</dbReference>
<evidence type="ECO:0000256" key="1">
    <source>
        <dbReference type="ARBA" id="ARBA00012417"/>
    </source>
</evidence>
<protein>
    <recommendedName>
        <fullName evidence="1">DNA-directed DNA polymerase</fullName>
        <ecNumber evidence="1">2.7.7.7</ecNumber>
    </recommendedName>
</protein>
<evidence type="ECO:0000256" key="5">
    <source>
        <dbReference type="ARBA" id="ARBA00022932"/>
    </source>
</evidence>
<dbReference type="Gene3D" id="3.20.20.140">
    <property type="entry name" value="Metal-dependent hydrolases"/>
    <property type="match status" value="1"/>
</dbReference>
<dbReference type="InterPro" id="IPR004805">
    <property type="entry name" value="DnaE2/DnaE/PolC"/>
</dbReference>
<sequence>MYLNCHTYYSLRYGTISEVELLELAEKNQVQHLALTDINNTSAGLNFVRKAQEKGIKPIVGIDFRNGVDPCFVGLAKNNNGYQELNNFLSKHLHHNKKIESRAPVFNDACVIYPFEKVLQNKQDSFLEHEYIGISTKDLRRLPFTKILDYKDKLVVQQAVTFRNKRDFNAHRLLRAIDNNILLSKLSQSEEADSDEKMLPLDDLLSAFSEYRFILENTERLMGSCNIYFDFSEDRKPQNLVTYLGDAKKDEALLEELCQKGLPERYKHIKIDKVILDRLQKELDLIKKMGFVSYFLINWDIVSHARKQGFFYVGRGSGANSIVAYLLHITDVDPIELDLYFERFINLYRVNPPDFDIDFSWKDREAMTQYIFDRFPNVSLLGTYVTFQEKGVVRELGKVFGLPKEEIDVLCDRKFNVSELDKVALLVIKYGQLLKGMPNYLSIHAGGILITQKPIHYFSATHLPPKGYPTTQFDMVIAEDVGLFKFDILSQRGLAKIEETLEIIAYNQPEEISSIDIHDVAQFKNDPNINKMVKSAQCMGCFYVESPAMRMLLKKLEVDNYLGLVAASSIIRPGVAKSGMMREYILRHRDPQRAKERAHPVMLSIMPETYGVMVYQEDVIKVAHYFADLTLGEADVLRRGMSGKFRSREEFQKVKDKFVDNCRNKGYKDTLIFEIWDQVASFAGYAFAKGHSASYAVESYQTLFLKAYYPFEYMVAVLNNGGGFYSAEFYIHEARMLGAEIHSPCINKSFMGNCIYGKEIYLGYMYLRDLEGKVVERIITERTTNGPFLSLTNFLDRVYISIEQLSILIRIDAFAFTGVNKHELLWQAHLSLSKNTKLDHPKLFNASHQHFEIPKLYATDLEMAFTQLELMGFTLCSPFNILAEPPSNDNGKRDLEAYLGKNIDIYGYLVTVKNTRTHQGTRMNFATLVDQHGEVFDTVLFPPIAAKYFFRGRGIYRFYGKVVSEFGFLSIEVIKMKKQDYIPDPRYADMKTSALRQNSDNK</sequence>
<dbReference type="InterPro" id="IPR004013">
    <property type="entry name" value="PHP_dom"/>
</dbReference>
<dbReference type="GO" id="GO:0003887">
    <property type="term" value="F:DNA-directed DNA polymerase activity"/>
    <property type="evidence" value="ECO:0007669"/>
    <property type="project" value="UniProtKB-KW"/>
</dbReference>
<dbReference type="CDD" id="cd07431">
    <property type="entry name" value="PHP_PolIIIA"/>
    <property type="match status" value="1"/>
</dbReference>
<dbReference type="NCBIfam" id="TIGR00594">
    <property type="entry name" value="polc"/>
    <property type="match status" value="1"/>
</dbReference>
<dbReference type="GO" id="GO:0008408">
    <property type="term" value="F:3'-5' exonuclease activity"/>
    <property type="evidence" value="ECO:0007669"/>
    <property type="project" value="InterPro"/>
</dbReference>
<feature type="domain" description="Polymerase/histidinol phosphatase N-terminal" evidence="7">
    <location>
        <begin position="1"/>
        <end position="68"/>
    </location>
</feature>
<dbReference type="STRING" id="188872.SAMN03080602_01327"/>
<keyword evidence="5" id="KW-0239">DNA-directed DNA polymerase</keyword>
<evidence type="ECO:0000256" key="3">
    <source>
        <dbReference type="ARBA" id="ARBA00022695"/>
    </source>
</evidence>
<dbReference type="InterPro" id="IPR040982">
    <property type="entry name" value="DNA_pol3_finger"/>
</dbReference>
<proteinExistence type="predicted"/>
<reference evidence="9" key="1">
    <citation type="submission" date="2017-04" db="EMBL/GenBank/DDBJ databases">
        <authorList>
            <person name="Varghese N."/>
            <person name="Submissions S."/>
        </authorList>
    </citation>
    <scope>NUCLEOTIDE SEQUENCE [LARGE SCALE GENOMIC DNA]</scope>
    <source>
        <strain evidence="9">DSM 19835</strain>
    </source>
</reference>
<dbReference type="Pfam" id="PF17657">
    <property type="entry name" value="DNA_pol3_finger"/>
    <property type="match status" value="1"/>
</dbReference>
<organism evidence="8 9">
    <name type="scientific">Arenibacter troitsensis</name>
    <dbReference type="NCBI Taxonomy" id="188872"/>
    <lineage>
        <taxon>Bacteria</taxon>
        <taxon>Pseudomonadati</taxon>
        <taxon>Bacteroidota</taxon>
        <taxon>Flavobacteriia</taxon>
        <taxon>Flavobacteriales</taxon>
        <taxon>Flavobacteriaceae</taxon>
        <taxon>Arenibacter</taxon>
    </lineage>
</organism>
<keyword evidence="9" id="KW-1185">Reference proteome</keyword>
<dbReference type="Proteomes" id="UP000193420">
    <property type="component" value="Unassembled WGS sequence"/>
</dbReference>
<dbReference type="CDD" id="cd04485">
    <property type="entry name" value="DnaE_OBF"/>
    <property type="match status" value="1"/>
</dbReference>
<dbReference type="Gene3D" id="1.10.150.870">
    <property type="match status" value="1"/>
</dbReference>
<dbReference type="InterPro" id="IPR029460">
    <property type="entry name" value="DNAPol_HHH"/>
</dbReference>
<dbReference type="GO" id="GO:0006260">
    <property type="term" value="P:DNA replication"/>
    <property type="evidence" value="ECO:0007669"/>
    <property type="project" value="UniProtKB-KW"/>
</dbReference>
<dbReference type="InterPro" id="IPR011708">
    <property type="entry name" value="DNA_pol3_alpha_NTPase_dom"/>
</dbReference>
<dbReference type="SUPFAM" id="SSF89550">
    <property type="entry name" value="PHP domain-like"/>
    <property type="match status" value="1"/>
</dbReference>
<evidence type="ECO:0000256" key="6">
    <source>
        <dbReference type="ARBA" id="ARBA00049244"/>
    </source>
</evidence>
<dbReference type="Pfam" id="PF14579">
    <property type="entry name" value="HHH_6"/>
    <property type="match status" value="1"/>
</dbReference>
<dbReference type="EC" id="2.7.7.7" evidence="1"/>
<dbReference type="AlphaFoldDB" id="A0A1X7J1G2"/>
<accession>A0A1X7J1G2</accession>
<keyword evidence="3" id="KW-0548">Nucleotidyltransferase</keyword>
<evidence type="ECO:0000313" key="9">
    <source>
        <dbReference type="Proteomes" id="UP000193420"/>
    </source>
</evidence>
<evidence type="ECO:0000313" key="8">
    <source>
        <dbReference type="EMBL" id="SMG20602.1"/>
    </source>
</evidence>
<dbReference type="EMBL" id="FXAO01000002">
    <property type="protein sequence ID" value="SMG20602.1"/>
    <property type="molecule type" value="Genomic_DNA"/>
</dbReference>
<evidence type="ECO:0000259" key="7">
    <source>
        <dbReference type="SMART" id="SM00481"/>
    </source>
</evidence>
<dbReference type="SMART" id="SM00481">
    <property type="entry name" value="POLIIIAc"/>
    <property type="match status" value="1"/>
</dbReference>
<name>A0A1X7J1G2_9FLAO</name>
<dbReference type="InterPro" id="IPR016195">
    <property type="entry name" value="Pol/histidinol_Pase-like"/>
</dbReference>